<feature type="compositionally biased region" description="Polar residues" evidence="1">
    <location>
        <begin position="400"/>
        <end position="444"/>
    </location>
</feature>
<feature type="compositionally biased region" description="Basic and acidic residues" evidence="1">
    <location>
        <begin position="281"/>
        <end position="290"/>
    </location>
</feature>
<dbReference type="PANTHER" id="PTHR33700">
    <property type="entry name" value="MYB-LIKE PROTEIN X"/>
    <property type="match status" value="1"/>
</dbReference>
<evidence type="ECO:0000313" key="4">
    <source>
        <dbReference type="Proteomes" id="UP000663760"/>
    </source>
</evidence>
<keyword evidence="2" id="KW-0472">Membrane</keyword>
<sequence>MMRQSSIRIHRNRGWKVKHVLQICLLVTVCVWLLYQVKHSLERKRSSELGISRASERIEDSRPEPLKLGRKDPQLKTASVPTDSAAHSDDEESEEAEDAAEQQEDKQNEGEEEESANGEDDMDDIDRERSDGEADDGEGAGDGEEKESQPEDPNLPENDREEADENSQVSREENYKADDVSSAVGRDTPEEARDHSHLSIVERPQSKEKDGLQEGSAADPTGTALEEHQLHESPTNASRKDTAVEERGFVIGPPPNSTIVNVSAGSVMDHNNTRASVSDLLEEHGSDSTRSEPSNHILPGNSTASEPDNQTDFGNSTIPKLGNQTELGNSIISEPGNQIELGNSTISGPGDQIELGNSSMSEPGNQIDLGNSTVSGLHNRNDLNFSTLALPSDQTDHVDSSVSEPGNQIENTETHGVSTGNDTQSTDFPQETQSSANETLTPTAEESSSENVSPSVLEQNEVTRDNYDSDIIPPQNRVSNVTEGVAEEDHEALTDLSRVPEIHLGTENPEDQGTAAE</sequence>
<keyword evidence="4" id="KW-1185">Reference proteome</keyword>
<reference evidence="3" key="1">
    <citation type="submission" date="2020-02" db="EMBL/GenBank/DDBJ databases">
        <authorList>
            <person name="Scholz U."/>
            <person name="Mascher M."/>
            <person name="Fiebig A."/>
        </authorList>
    </citation>
    <scope>NUCLEOTIDE SEQUENCE</scope>
</reference>
<name>A0A7I8K891_SPIIN</name>
<feature type="compositionally biased region" description="Basic and acidic residues" evidence="1">
    <location>
        <begin position="187"/>
        <end position="197"/>
    </location>
</feature>
<feature type="compositionally biased region" description="Acidic residues" evidence="1">
    <location>
        <begin position="89"/>
        <end position="102"/>
    </location>
</feature>
<protein>
    <submittedName>
        <fullName evidence="3">Uncharacterized protein</fullName>
    </submittedName>
</protein>
<dbReference type="Proteomes" id="UP000663760">
    <property type="component" value="Chromosome 3"/>
</dbReference>
<feature type="region of interest" description="Disordered" evidence="1">
    <location>
        <begin position="278"/>
        <end position="322"/>
    </location>
</feature>
<feature type="compositionally biased region" description="Acidic residues" evidence="1">
    <location>
        <begin position="133"/>
        <end position="145"/>
    </location>
</feature>
<organism evidence="3 4">
    <name type="scientific">Spirodela intermedia</name>
    <name type="common">Intermediate duckweed</name>
    <dbReference type="NCBI Taxonomy" id="51605"/>
    <lineage>
        <taxon>Eukaryota</taxon>
        <taxon>Viridiplantae</taxon>
        <taxon>Streptophyta</taxon>
        <taxon>Embryophyta</taxon>
        <taxon>Tracheophyta</taxon>
        <taxon>Spermatophyta</taxon>
        <taxon>Magnoliopsida</taxon>
        <taxon>Liliopsida</taxon>
        <taxon>Araceae</taxon>
        <taxon>Lemnoideae</taxon>
        <taxon>Spirodela</taxon>
    </lineage>
</organism>
<evidence type="ECO:0000313" key="3">
    <source>
        <dbReference type="EMBL" id="CAA7393734.1"/>
    </source>
</evidence>
<feature type="compositionally biased region" description="Polar residues" evidence="1">
    <location>
        <begin position="300"/>
        <end position="322"/>
    </location>
</feature>
<keyword evidence="2" id="KW-0812">Transmembrane</keyword>
<feature type="compositionally biased region" description="Acidic residues" evidence="1">
    <location>
        <begin position="110"/>
        <end position="125"/>
    </location>
</feature>
<dbReference type="AlphaFoldDB" id="A0A7I8K891"/>
<feature type="region of interest" description="Disordered" evidence="1">
    <location>
        <begin position="56"/>
        <end position="262"/>
    </location>
</feature>
<dbReference type="EMBL" id="LR746266">
    <property type="protein sequence ID" value="CAA7393734.1"/>
    <property type="molecule type" value="Genomic_DNA"/>
</dbReference>
<feature type="region of interest" description="Disordered" evidence="1">
    <location>
        <begin position="343"/>
        <end position="375"/>
    </location>
</feature>
<evidence type="ECO:0000256" key="1">
    <source>
        <dbReference type="SAM" id="MobiDB-lite"/>
    </source>
</evidence>
<evidence type="ECO:0000256" key="2">
    <source>
        <dbReference type="SAM" id="Phobius"/>
    </source>
</evidence>
<dbReference type="OrthoDB" id="1928179at2759"/>
<feature type="compositionally biased region" description="Polar residues" evidence="1">
    <location>
        <begin position="355"/>
        <end position="375"/>
    </location>
</feature>
<feature type="compositionally biased region" description="Basic and acidic residues" evidence="1">
    <location>
        <begin position="170"/>
        <end position="179"/>
    </location>
</feature>
<feature type="transmembrane region" description="Helical" evidence="2">
    <location>
        <begin position="20"/>
        <end position="37"/>
    </location>
</feature>
<feature type="compositionally biased region" description="Basic and acidic residues" evidence="1">
    <location>
        <begin position="238"/>
        <end position="248"/>
    </location>
</feature>
<feature type="compositionally biased region" description="Low complexity" evidence="1">
    <location>
        <begin position="445"/>
        <end position="458"/>
    </location>
</feature>
<dbReference type="PANTHER" id="PTHR33700:SF4">
    <property type="entry name" value="MYB-LIKE PROTEIN X"/>
    <property type="match status" value="1"/>
</dbReference>
<feature type="compositionally biased region" description="Basic and acidic residues" evidence="1">
    <location>
        <begin position="56"/>
        <end position="74"/>
    </location>
</feature>
<accession>A0A7I8K891</accession>
<proteinExistence type="predicted"/>
<keyword evidence="2" id="KW-1133">Transmembrane helix</keyword>
<gene>
    <name evidence="3" type="ORF">SI8410_03004449</name>
</gene>
<feature type="region of interest" description="Disordered" evidence="1">
    <location>
        <begin position="391"/>
        <end position="517"/>
    </location>
</feature>